<dbReference type="PROSITE" id="PS50157">
    <property type="entry name" value="ZINC_FINGER_C2H2_2"/>
    <property type="match status" value="1"/>
</dbReference>
<gene>
    <name evidence="4" type="ORF">MEDL_33649</name>
</gene>
<proteinExistence type="predicted"/>
<evidence type="ECO:0000313" key="4">
    <source>
        <dbReference type="EMBL" id="CAG2220160.1"/>
    </source>
</evidence>
<organism evidence="4 5">
    <name type="scientific">Mytilus edulis</name>
    <name type="common">Blue mussel</name>
    <dbReference type="NCBI Taxonomy" id="6550"/>
    <lineage>
        <taxon>Eukaryota</taxon>
        <taxon>Metazoa</taxon>
        <taxon>Spiralia</taxon>
        <taxon>Lophotrochozoa</taxon>
        <taxon>Mollusca</taxon>
        <taxon>Bivalvia</taxon>
        <taxon>Autobranchia</taxon>
        <taxon>Pteriomorphia</taxon>
        <taxon>Mytilida</taxon>
        <taxon>Mytiloidea</taxon>
        <taxon>Mytilidae</taxon>
        <taxon>Mytilinae</taxon>
        <taxon>Mytilus</taxon>
    </lineage>
</organism>
<evidence type="ECO:0000313" key="5">
    <source>
        <dbReference type="Proteomes" id="UP000683360"/>
    </source>
</evidence>
<dbReference type="AlphaFoldDB" id="A0A8S3SU49"/>
<keyword evidence="5" id="KW-1185">Reference proteome</keyword>
<evidence type="ECO:0000259" key="3">
    <source>
        <dbReference type="PROSITE" id="PS50157"/>
    </source>
</evidence>
<protein>
    <recommendedName>
        <fullName evidence="3">C2H2-type domain-containing protein</fullName>
    </recommendedName>
</protein>
<dbReference type="GO" id="GO:0008270">
    <property type="term" value="F:zinc ion binding"/>
    <property type="evidence" value="ECO:0007669"/>
    <property type="project" value="UniProtKB-KW"/>
</dbReference>
<feature type="region of interest" description="Disordered" evidence="2">
    <location>
        <begin position="270"/>
        <end position="336"/>
    </location>
</feature>
<keyword evidence="1" id="KW-0862">Zinc</keyword>
<feature type="domain" description="C2H2-type" evidence="3">
    <location>
        <begin position="166"/>
        <end position="193"/>
    </location>
</feature>
<dbReference type="InterPro" id="IPR019525">
    <property type="entry name" value="Nrf1_NLS/DNA-bd_dimer"/>
</dbReference>
<dbReference type="Pfam" id="PF10491">
    <property type="entry name" value="Nrf1_DNA-bind"/>
    <property type="match status" value="1"/>
</dbReference>
<accession>A0A8S3SU49</accession>
<reference evidence="4" key="1">
    <citation type="submission" date="2021-03" db="EMBL/GenBank/DDBJ databases">
        <authorList>
            <person name="Bekaert M."/>
        </authorList>
    </citation>
    <scope>NUCLEOTIDE SEQUENCE</scope>
</reference>
<feature type="region of interest" description="Disordered" evidence="2">
    <location>
        <begin position="545"/>
        <end position="580"/>
    </location>
</feature>
<dbReference type="EMBL" id="CAJPWZ010001650">
    <property type="protein sequence ID" value="CAG2220160.1"/>
    <property type="molecule type" value="Genomic_DNA"/>
</dbReference>
<keyword evidence="1" id="KW-0479">Metal-binding</keyword>
<feature type="region of interest" description="Disordered" evidence="2">
    <location>
        <begin position="728"/>
        <end position="779"/>
    </location>
</feature>
<keyword evidence="1" id="KW-0863">Zinc-finger</keyword>
<feature type="region of interest" description="Disordered" evidence="2">
    <location>
        <begin position="827"/>
        <end position="871"/>
    </location>
</feature>
<sequence>MLETAELNKVRIEMTMYGGENGKKKQPSLTEKKMQLPILSINTMSEGQLRDFIPKLLSMVKSNMEDKTEKPDWWPSDLPWSDTQTHIKYHQASWADTLRNVVRCCYKHLGQEKLLQESSKDKIKTSYNSTFPVTISPSLLECLQQSTIVSEKKVVKETRRRYSEIFICFFCEKEFCNKSEMRAHQMICEERPPQLLVVPSPPRDLSPKEGNLPPPISPDKMHLSESFVKISKDRFVQAIGMVQKQKAAKILARNRFSSMDIDCNLDFHDFEEPETPISPPTPRTPKSLMSQLSKDDGLSASRKRLSYSNNDGDINDKESVKSSDSNDEERPSHVNKSLMNIDVSSLLGQRIVKYMKDETNLVIVKDSESFCRTPDKNEYYDKLRHRSNQYPIFYRPRKSFDVVHSHQYKFTRKQRKKASTKIPIKKIKHKKSEYKPPTCNVALKRLTKADLQRWLPKRDVKSTTDEMFFDENNNDLFPKIPILHTKECDKLLGLKKRSLRRLNTMDPLSLTNVVSEDESAEISKQKLTIYRCLLSEINELTPFLSMKKGTNTKPGSGRREEKPKPRWSSSKYKQFKSMKSKDDQGQMSWLKNETALAQVVVEQQLSNFLSDRVSPTRSVDDFTVKRNGDDNISILSLSISSDDGSYNSACCSECRRKKRCMCSPLSVSSPPNVPINQSCGSKLGNSPQTAGPCLREISDTTEISNLKTVPSSPVHCGMCDSVDSSKNENDLILNSLPSPPPSAQKKSPSSRFSDTSSEGQSENNLTIKRSSPYKLRISSPRKSYPDFEVYMQRKIQTTALGERINNHCNQNDTVNKTQKVDLALSNKPQKMLSSVSQPDMDVLRRSKRIRSPSSSSLCNDSPAKLRRLETR</sequence>
<comment type="caution">
    <text evidence="4">The sequence shown here is derived from an EMBL/GenBank/DDBJ whole genome shotgun (WGS) entry which is preliminary data.</text>
</comment>
<dbReference type="Proteomes" id="UP000683360">
    <property type="component" value="Unassembled WGS sequence"/>
</dbReference>
<dbReference type="OrthoDB" id="6288734at2759"/>
<evidence type="ECO:0000256" key="1">
    <source>
        <dbReference type="PROSITE-ProRule" id="PRU00042"/>
    </source>
</evidence>
<feature type="compositionally biased region" description="Polar residues" evidence="2">
    <location>
        <begin position="827"/>
        <end position="837"/>
    </location>
</feature>
<evidence type="ECO:0000256" key="2">
    <source>
        <dbReference type="SAM" id="MobiDB-lite"/>
    </source>
</evidence>
<feature type="compositionally biased region" description="Polar residues" evidence="2">
    <location>
        <begin position="751"/>
        <end position="769"/>
    </location>
</feature>
<name>A0A8S3SU49_MYTED</name>
<dbReference type="InterPro" id="IPR013087">
    <property type="entry name" value="Znf_C2H2_type"/>
</dbReference>